<evidence type="ECO:0000313" key="3">
    <source>
        <dbReference type="Proteomes" id="UP000825179"/>
    </source>
</evidence>
<dbReference type="InterPro" id="IPR010809">
    <property type="entry name" value="FliD_C"/>
</dbReference>
<dbReference type="Proteomes" id="UP000825179">
    <property type="component" value="Chromosome"/>
</dbReference>
<keyword evidence="2" id="KW-0282">Flagellum</keyword>
<keyword evidence="3" id="KW-1185">Reference proteome</keyword>
<reference evidence="2 3" key="1">
    <citation type="journal article" date="2020" name="Extremophiles">
        <title>Genomic analysis of Caldalkalibacillus thermarum TA2.A1 reveals aerobic alkaliphilic metabolism and evolutionary hallmarks linking alkaliphilic bacteria and plant life.</title>
        <authorList>
            <person name="de Jong S.I."/>
            <person name="van den Broek M.A."/>
            <person name="Merkel A.Y."/>
            <person name="de la Torre Cortes P."/>
            <person name="Kalamorz F."/>
            <person name="Cook G.M."/>
            <person name="van Loosdrecht M.C.M."/>
            <person name="McMillan D.G.G."/>
        </authorList>
    </citation>
    <scope>NUCLEOTIDE SEQUENCE [LARGE SCALE GENOMIC DNA]</scope>
    <source>
        <strain evidence="2 3">TA2.A1</strain>
    </source>
</reference>
<feature type="domain" description="Flagellar hook-associated protein 2 C-terminal" evidence="1">
    <location>
        <begin position="5"/>
        <end position="32"/>
    </location>
</feature>
<dbReference type="KEGG" id="cthu:HUR95_00420"/>
<accession>A0A8X8ICH4</accession>
<dbReference type="Pfam" id="PF07195">
    <property type="entry name" value="FliD_C"/>
    <property type="match status" value="1"/>
</dbReference>
<dbReference type="GO" id="GO:0009288">
    <property type="term" value="C:bacterial-type flagellum"/>
    <property type="evidence" value="ECO:0007669"/>
    <property type="project" value="InterPro"/>
</dbReference>
<protein>
    <submittedName>
        <fullName evidence="2">Flagellar filament capping protein FliD</fullName>
    </submittedName>
</protein>
<dbReference type="RefSeq" id="WP_222823195.1">
    <property type="nucleotide sequence ID" value="NZ_CP082237.1"/>
</dbReference>
<proteinExistence type="predicted"/>
<sequence length="33" mass="3924">MYGYIQSNPDQVFEQIKAFVEAYNELIDKINEN</sequence>
<dbReference type="GO" id="GO:0007155">
    <property type="term" value="P:cell adhesion"/>
    <property type="evidence" value="ECO:0007669"/>
    <property type="project" value="InterPro"/>
</dbReference>
<dbReference type="AlphaFoldDB" id="A0A8X8ICH4"/>
<dbReference type="EMBL" id="CP082237">
    <property type="protein sequence ID" value="QZT35219.1"/>
    <property type="molecule type" value="Genomic_DNA"/>
</dbReference>
<organism evidence="2 3">
    <name type="scientific">Caldalkalibacillus thermarum (strain TA2.A1)</name>
    <dbReference type="NCBI Taxonomy" id="986075"/>
    <lineage>
        <taxon>Bacteria</taxon>
        <taxon>Bacillati</taxon>
        <taxon>Bacillota</taxon>
        <taxon>Bacilli</taxon>
        <taxon>Bacillales</taxon>
        <taxon>Bacillaceae</taxon>
        <taxon>Caldalkalibacillus</taxon>
    </lineage>
</organism>
<keyword evidence="2" id="KW-0969">Cilium</keyword>
<evidence type="ECO:0000259" key="1">
    <source>
        <dbReference type="Pfam" id="PF07195"/>
    </source>
</evidence>
<evidence type="ECO:0000313" key="2">
    <source>
        <dbReference type="EMBL" id="QZT35219.1"/>
    </source>
</evidence>
<keyword evidence="2" id="KW-0966">Cell projection</keyword>
<gene>
    <name evidence="2" type="primary">fliD</name>
    <name evidence="2" type="ORF">HUR95_00420</name>
</gene>
<name>A0A8X8ICH4_CALTT</name>